<reference evidence="1 2" key="1">
    <citation type="submission" date="2024-03" db="EMBL/GenBank/DDBJ databases">
        <title>Novel species of the genus Variovorax.</title>
        <authorList>
            <person name="Liu Q."/>
            <person name="Xin Y.-H."/>
        </authorList>
    </citation>
    <scope>NUCLEOTIDE SEQUENCE [LARGE SCALE GENOMIC DNA]</scope>
    <source>
        <strain evidence="1 2">KACC 18900</strain>
    </source>
</reference>
<keyword evidence="2" id="KW-1185">Reference proteome</keyword>
<dbReference type="Proteomes" id="UP001385892">
    <property type="component" value="Unassembled WGS sequence"/>
</dbReference>
<gene>
    <name evidence="1" type="ORF">WKW82_17885</name>
</gene>
<evidence type="ECO:0000313" key="2">
    <source>
        <dbReference type="Proteomes" id="UP001385892"/>
    </source>
</evidence>
<dbReference type="EMBL" id="JBBKZT010000008">
    <property type="protein sequence ID" value="MEJ8848535.1"/>
    <property type="molecule type" value="Genomic_DNA"/>
</dbReference>
<protein>
    <recommendedName>
        <fullName evidence="3">Arylsulfatase</fullName>
    </recommendedName>
</protein>
<evidence type="ECO:0000313" key="1">
    <source>
        <dbReference type="EMBL" id="MEJ8848535.1"/>
    </source>
</evidence>
<dbReference type="SUPFAM" id="SSF53649">
    <property type="entry name" value="Alkaline phosphatase-like"/>
    <property type="match status" value="1"/>
</dbReference>
<proteinExistence type="predicted"/>
<name>A0ABU8WLY2_9BURK</name>
<accession>A0ABU8WLY2</accession>
<dbReference type="RefSeq" id="WP_340343671.1">
    <property type="nucleotide sequence ID" value="NZ_JBBKZT010000008.1"/>
</dbReference>
<dbReference type="InterPro" id="IPR017850">
    <property type="entry name" value="Alkaline_phosphatase_core_sf"/>
</dbReference>
<organism evidence="1 2">
    <name type="scientific">Variovorax rhizosphaerae</name>
    <dbReference type="NCBI Taxonomy" id="1836200"/>
    <lineage>
        <taxon>Bacteria</taxon>
        <taxon>Pseudomonadati</taxon>
        <taxon>Pseudomonadota</taxon>
        <taxon>Betaproteobacteria</taxon>
        <taxon>Burkholderiales</taxon>
        <taxon>Comamonadaceae</taxon>
        <taxon>Variovorax</taxon>
    </lineage>
</organism>
<comment type="caution">
    <text evidence="1">The sequence shown here is derived from an EMBL/GenBank/DDBJ whole genome shotgun (WGS) entry which is preliminary data.</text>
</comment>
<evidence type="ECO:0008006" key="3">
    <source>
        <dbReference type="Google" id="ProtNLM"/>
    </source>
</evidence>
<sequence length="157" mass="18064">MCLDGYDQSDFLRNVKGKAGSKGALKSARDLFFYTDDDGLLVAIRQGDYKYVCAEQRMQGTLGVWAEPFTELRPQKIFNLFQDPFERADITSNTFWDWQLNHIGQVYGLMEQVFEFAETFKAFPPRSFPPSFNPATVLEQTMAAIRHRMETEAQKGK</sequence>